<evidence type="ECO:0000256" key="6">
    <source>
        <dbReference type="SAM" id="MobiDB-lite"/>
    </source>
</evidence>
<evidence type="ECO:0000313" key="8">
    <source>
        <dbReference type="EMBL" id="GJJ11800.1"/>
    </source>
</evidence>
<keyword evidence="4 7" id="KW-1133">Transmembrane helix</keyword>
<dbReference type="PANTHER" id="PTHR43791:SF70">
    <property type="entry name" value="MAJOR FACILITATOR SUPERFAMILY (MFS) PROFILE DOMAIN-CONTAINING PROTEIN"/>
    <property type="match status" value="1"/>
</dbReference>
<keyword evidence="5 7" id="KW-0472">Membrane</keyword>
<evidence type="ECO:0000256" key="2">
    <source>
        <dbReference type="ARBA" id="ARBA00022448"/>
    </source>
</evidence>
<feature type="compositionally biased region" description="Polar residues" evidence="6">
    <location>
        <begin position="132"/>
        <end position="144"/>
    </location>
</feature>
<dbReference type="PANTHER" id="PTHR43791">
    <property type="entry name" value="PERMEASE-RELATED"/>
    <property type="match status" value="1"/>
</dbReference>
<evidence type="ECO:0000256" key="4">
    <source>
        <dbReference type="ARBA" id="ARBA00022989"/>
    </source>
</evidence>
<keyword evidence="2" id="KW-0813">Transport</keyword>
<evidence type="ECO:0000256" key="1">
    <source>
        <dbReference type="ARBA" id="ARBA00004141"/>
    </source>
</evidence>
<name>A0AAV5AIM4_9AGAM</name>
<keyword evidence="3 7" id="KW-0812">Transmembrane</keyword>
<dbReference type="Pfam" id="PF07690">
    <property type="entry name" value="MFS_1"/>
    <property type="match status" value="1"/>
</dbReference>
<accession>A0AAV5AIM4</accession>
<dbReference type="Gene3D" id="1.20.1250.20">
    <property type="entry name" value="MFS general substrate transporter like domains"/>
    <property type="match status" value="1"/>
</dbReference>
<dbReference type="GO" id="GO:0022857">
    <property type="term" value="F:transmembrane transporter activity"/>
    <property type="evidence" value="ECO:0007669"/>
    <property type="project" value="InterPro"/>
</dbReference>
<comment type="subcellular location">
    <subcellularLocation>
        <location evidence="1">Membrane</location>
        <topology evidence="1">Multi-pass membrane protein</topology>
    </subcellularLocation>
</comment>
<keyword evidence="9" id="KW-1185">Reference proteome</keyword>
<dbReference type="AlphaFoldDB" id="A0AAV5AIM4"/>
<feature type="transmembrane region" description="Helical" evidence="7">
    <location>
        <begin position="338"/>
        <end position="358"/>
    </location>
</feature>
<dbReference type="SUPFAM" id="SSF103473">
    <property type="entry name" value="MFS general substrate transporter"/>
    <property type="match status" value="1"/>
</dbReference>
<dbReference type="Proteomes" id="UP001050691">
    <property type="component" value="Unassembled WGS sequence"/>
</dbReference>
<dbReference type="InterPro" id="IPR011701">
    <property type="entry name" value="MFS"/>
</dbReference>
<dbReference type="InterPro" id="IPR036259">
    <property type="entry name" value="MFS_trans_sf"/>
</dbReference>
<feature type="transmembrane region" description="Helical" evidence="7">
    <location>
        <begin position="308"/>
        <end position="326"/>
    </location>
</feature>
<evidence type="ECO:0000256" key="3">
    <source>
        <dbReference type="ARBA" id="ARBA00022692"/>
    </source>
</evidence>
<evidence type="ECO:0000313" key="9">
    <source>
        <dbReference type="Proteomes" id="UP001050691"/>
    </source>
</evidence>
<dbReference type="GO" id="GO:0016020">
    <property type="term" value="C:membrane"/>
    <property type="evidence" value="ECO:0007669"/>
    <property type="project" value="UniProtKB-SubCell"/>
</dbReference>
<gene>
    <name evidence="8" type="ORF">Clacol_006038</name>
</gene>
<feature type="transmembrane region" description="Helical" evidence="7">
    <location>
        <begin position="251"/>
        <end position="268"/>
    </location>
</feature>
<organism evidence="8 9">
    <name type="scientific">Clathrus columnatus</name>
    <dbReference type="NCBI Taxonomy" id="1419009"/>
    <lineage>
        <taxon>Eukaryota</taxon>
        <taxon>Fungi</taxon>
        <taxon>Dikarya</taxon>
        <taxon>Basidiomycota</taxon>
        <taxon>Agaricomycotina</taxon>
        <taxon>Agaricomycetes</taxon>
        <taxon>Phallomycetidae</taxon>
        <taxon>Phallales</taxon>
        <taxon>Clathraceae</taxon>
        <taxon>Clathrus</taxon>
    </lineage>
</organism>
<dbReference type="EMBL" id="BPWL01000007">
    <property type="protein sequence ID" value="GJJ11800.1"/>
    <property type="molecule type" value="Genomic_DNA"/>
</dbReference>
<evidence type="ECO:0000256" key="7">
    <source>
        <dbReference type="SAM" id="Phobius"/>
    </source>
</evidence>
<feature type="region of interest" description="Disordered" evidence="6">
    <location>
        <begin position="116"/>
        <end position="144"/>
    </location>
</feature>
<comment type="caution">
    <text evidence="8">The sequence shown here is derived from an EMBL/GenBank/DDBJ whole genome shotgun (WGS) entry which is preliminary data.</text>
</comment>
<protein>
    <submittedName>
        <fullName evidence="8">Uncharacterized protein</fullName>
    </submittedName>
</protein>
<sequence length="556" mass="63108">MTTPHSVGAKFKALWEDDKWILLPEDHVLDRYYKATKKGRKLPDVGAQCSSDSKLIAIPHIWRFKQASTPFLGDIAQEEDVDDTNHVEFRASVIRLRILFRVLSIHDRNDMTEKAPFGKSSLDKEAQDKIETSNQRAGKTASLYSTSSETDADVDVGYGFFLQAERERIGDVDEKEWNVRSKIVLRKIDFHVLPIICIVYCLQTRAQFMGLQYLLLRVTLRSSQYANHTNTRNRYLVSQYPLAWLIQRLPIGRFLVTLMTTAACTNFAGAMINRFVLGCLEAAVTPSFVLMTGMWYTAAEQPFRQLTWYSFQAWANTIGGLIGYGVGHIKGGLQQWTYIYLILGGVTALFSIVVYFFLPDSPVKARFFTGEEKVVAVKRVASNKTGIDNTKYGVFSFANDRSWYSVGFHTRNITAFGGLRSVKGKEYTDTDYDSLKIGNVTCIIAAACMAYLPLENHWGRLVAFWFTALQRVRQCSLDIALGILLAPFSFIKIKRPDNVIKTAAGLCLGAYMYWENRRREHIQQTSGPPYDEHEGQRLSLLDKTEFVRPPVVDMMG</sequence>
<feature type="compositionally biased region" description="Basic and acidic residues" evidence="6">
    <location>
        <begin position="121"/>
        <end position="131"/>
    </location>
</feature>
<proteinExistence type="predicted"/>
<reference evidence="8" key="1">
    <citation type="submission" date="2021-10" db="EMBL/GenBank/DDBJ databases">
        <title>De novo Genome Assembly of Clathrus columnatus (Basidiomycota, Fungi) Using Illumina and Nanopore Sequence Data.</title>
        <authorList>
            <person name="Ogiso-Tanaka E."/>
            <person name="Itagaki H."/>
            <person name="Hosoya T."/>
            <person name="Hosaka K."/>
        </authorList>
    </citation>
    <scope>NUCLEOTIDE SEQUENCE</scope>
    <source>
        <strain evidence="8">MO-923</strain>
    </source>
</reference>
<feature type="transmembrane region" description="Helical" evidence="7">
    <location>
        <begin position="275"/>
        <end position="296"/>
    </location>
</feature>
<evidence type="ECO:0000256" key="5">
    <source>
        <dbReference type="ARBA" id="ARBA00023136"/>
    </source>
</evidence>